<keyword evidence="5" id="KW-1185">Reference proteome</keyword>
<organism evidence="4 5">
    <name type="scientific">Pinctada imbricata</name>
    <name type="common">Atlantic pearl-oyster</name>
    <name type="synonym">Pinctada martensii</name>
    <dbReference type="NCBI Taxonomy" id="66713"/>
    <lineage>
        <taxon>Eukaryota</taxon>
        <taxon>Metazoa</taxon>
        <taxon>Spiralia</taxon>
        <taxon>Lophotrochozoa</taxon>
        <taxon>Mollusca</taxon>
        <taxon>Bivalvia</taxon>
        <taxon>Autobranchia</taxon>
        <taxon>Pteriomorphia</taxon>
        <taxon>Pterioida</taxon>
        <taxon>Pterioidea</taxon>
        <taxon>Pteriidae</taxon>
        <taxon>Pinctada</taxon>
    </lineage>
</organism>
<evidence type="ECO:0000256" key="3">
    <source>
        <dbReference type="SAM" id="MobiDB-lite"/>
    </source>
</evidence>
<dbReference type="InterPro" id="IPR026755">
    <property type="entry name" value="Fam221a/b"/>
</dbReference>
<dbReference type="PANTHER" id="PTHR31214:SF2">
    <property type="entry name" value="PROTEIN FAM221A"/>
    <property type="match status" value="1"/>
</dbReference>
<dbReference type="Proteomes" id="UP001186944">
    <property type="component" value="Unassembled WGS sequence"/>
</dbReference>
<accession>A0AA88YQF4</accession>
<dbReference type="Pfam" id="PF14753">
    <property type="entry name" value="FAM221"/>
    <property type="match status" value="1"/>
</dbReference>
<evidence type="ECO:0000256" key="1">
    <source>
        <dbReference type="ARBA" id="ARBA00011026"/>
    </source>
</evidence>
<dbReference type="EMBL" id="VSWD01000005">
    <property type="protein sequence ID" value="KAK3102066.1"/>
    <property type="molecule type" value="Genomic_DNA"/>
</dbReference>
<feature type="region of interest" description="Disordered" evidence="3">
    <location>
        <begin position="293"/>
        <end position="329"/>
    </location>
</feature>
<comment type="caution">
    <text evidence="4">The sequence shown here is derived from an EMBL/GenBank/DDBJ whole genome shotgun (WGS) entry which is preliminary data.</text>
</comment>
<evidence type="ECO:0000256" key="2">
    <source>
        <dbReference type="ARBA" id="ARBA00039630"/>
    </source>
</evidence>
<protein>
    <recommendedName>
        <fullName evidence="2">Protein FAM221A</fullName>
    </recommendedName>
</protein>
<dbReference type="AlphaFoldDB" id="A0AA88YQF4"/>
<evidence type="ECO:0000313" key="5">
    <source>
        <dbReference type="Proteomes" id="UP001186944"/>
    </source>
</evidence>
<sequence length="329" mass="37356">MAERQYHLKFDGDKSKAVDEYLEYSRIVGDDDGGKLFTPEEYDEYKKKVLPVRLKNRLYTSWTSPSGMDCKLMGPETPCFCKHRYKQHKTDFETIPSERPIQLPCKQKGCKCVAYRYVPLNGGQPIRCTCKHTSEEHHEYEPFICKRSGCTKCVGFTSSFTCGCGSPYKAHKLIVETGEEREARGHPLGEATPYAAMGGITGFSSLADGYMRLDPSGRGAPSEAFLKQAITGEDNPFLRANVQAIKKHQMRKVPDRSVKGPDDEIFDDITERVSQMRRPGEDDMAYYERRYQERQKMVPSNAQSLETRSLTPGNRMAMQPKGRKSATKK</sequence>
<proteinExistence type="inferred from homology"/>
<comment type="similarity">
    <text evidence="1">Belongs to the FAM221 family.</text>
</comment>
<gene>
    <name evidence="4" type="ORF">FSP39_008503</name>
</gene>
<reference evidence="4" key="1">
    <citation type="submission" date="2019-08" db="EMBL/GenBank/DDBJ databases">
        <title>The improved chromosome-level genome for the pearl oyster Pinctada fucata martensii using PacBio sequencing and Hi-C.</title>
        <authorList>
            <person name="Zheng Z."/>
        </authorList>
    </citation>
    <scope>NUCLEOTIDE SEQUENCE</scope>
    <source>
        <strain evidence="4">ZZ-2019</strain>
        <tissue evidence="4">Adductor muscle</tissue>
    </source>
</reference>
<feature type="compositionally biased region" description="Polar residues" evidence="3">
    <location>
        <begin position="298"/>
        <end position="312"/>
    </location>
</feature>
<evidence type="ECO:0000313" key="4">
    <source>
        <dbReference type="EMBL" id="KAK3102066.1"/>
    </source>
</evidence>
<name>A0AA88YQF4_PINIB</name>
<dbReference type="PANTHER" id="PTHR31214">
    <property type="entry name" value="PROTEIN FAM221A-RELATED"/>
    <property type="match status" value="1"/>
</dbReference>